<dbReference type="Proteomes" id="UP000242188">
    <property type="component" value="Unassembled WGS sequence"/>
</dbReference>
<evidence type="ECO:0000256" key="12">
    <source>
        <dbReference type="ARBA" id="ARBA00031298"/>
    </source>
</evidence>
<keyword evidence="6" id="KW-0945">Host-virus interaction</keyword>
<keyword evidence="9" id="KW-0426">Late protein</keyword>
<sequence length="111" mass="13272">MATNSPKEPSPTNGCESDKRQQEILDVNLKWSMNFSISQREKSKSKVTFAEGDQLCTVYDLDDEDRKSHWEECVRDRERFQRRITEVGEIMKPVLSMERRDRIYHQYLKQN</sequence>
<dbReference type="EMBL" id="NEDP02005022">
    <property type="protein sequence ID" value="OWF43722.1"/>
    <property type="molecule type" value="Genomic_DNA"/>
</dbReference>
<evidence type="ECO:0000256" key="7">
    <source>
        <dbReference type="ARBA" id="ARBA00022632"/>
    </source>
</evidence>
<dbReference type="PANTHER" id="PTHR16489">
    <property type="entry name" value="GH11727P"/>
    <property type="match status" value="1"/>
</dbReference>
<evidence type="ECO:0000256" key="8">
    <source>
        <dbReference type="ARBA" id="ARBA00022830"/>
    </source>
</evidence>
<dbReference type="Pfam" id="PF10488">
    <property type="entry name" value="PP1c_bdg"/>
    <property type="match status" value="1"/>
</dbReference>
<keyword evidence="10" id="KW-0922">Interferon antiviral system evasion</keyword>
<dbReference type="GO" id="GO:0039502">
    <property type="term" value="P:symbiont-mediated suppression of host type I interferon-mediated signaling pathway"/>
    <property type="evidence" value="ECO:0007669"/>
    <property type="project" value="UniProtKB-KW"/>
</dbReference>
<dbReference type="STRING" id="6573.A0A210Q4Q8"/>
<evidence type="ECO:0000313" key="15">
    <source>
        <dbReference type="Proteomes" id="UP000242188"/>
    </source>
</evidence>
<evidence type="ECO:0000256" key="10">
    <source>
        <dbReference type="ARBA" id="ARBA00023258"/>
    </source>
</evidence>
<dbReference type="InterPro" id="IPR051254">
    <property type="entry name" value="PPP1R15"/>
</dbReference>
<evidence type="ECO:0000256" key="9">
    <source>
        <dbReference type="ARBA" id="ARBA00022921"/>
    </source>
</evidence>
<dbReference type="GO" id="GO:0034976">
    <property type="term" value="P:response to endoplasmic reticulum stress"/>
    <property type="evidence" value="ECO:0007669"/>
    <property type="project" value="TreeGrafter"/>
</dbReference>
<evidence type="ECO:0000256" key="4">
    <source>
        <dbReference type="ARBA" id="ARBA00011204"/>
    </source>
</evidence>
<dbReference type="GO" id="GO:0019888">
    <property type="term" value="F:protein phosphatase regulator activity"/>
    <property type="evidence" value="ECO:0007669"/>
    <property type="project" value="TreeGrafter"/>
</dbReference>
<evidence type="ECO:0000256" key="1">
    <source>
        <dbReference type="ARBA" id="ARBA00003756"/>
    </source>
</evidence>
<accession>A0A210Q4Q8</accession>
<keyword evidence="11" id="KW-0899">Viral immunoevasion</keyword>
<dbReference type="GO" id="GO:0005783">
    <property type="term" value="C:endoplasmic reticulum"/>
    <property type="evidence" value="ECO:0007669"/>
    <property type="project" value="TreeGrafter"/>
</dbReference>
<keyword evidence="15" id="KW-1185">Reference proteome</keyword>
<name>A0A210Q4Q8_MIZYE</name>
<evidence type="ECO:0000256" key="11">
    <source>
        <dbReference type="ARBA" id="ARBA00023280"/>
    </source>
</evidence>
<dbReference type="GO" id="GO:0051246">
    <property type="term" value="P:regulation of protein metabolic process"/>
    <property type="evidence" value="ECO:0007669"/>
    <property type="project" value="UniProtKB-ARBA"/>
</dbReference>
<proteinExistence type="inferred from homology"/>
<evidence type="ECO:0000313" key="14">
    <source>
        <dbReference type="EMBL" id="OWF43722.1"/>
    </source>
</evidence>
<evidence type="ECO:0000256" key="5">
    <source>
        <dbReference type="ARBA" id="ARBA00019072"/>
    </source>
</evidence>
<evidence type="ECO:0000256" key="2">
    <source>
        <dbReference type="ARBA" id="ARBA00007512"/>
    </source>
</evidence>
<dbReference type="PANTHER" id="PTHR16489:SF12">
    <property type="entry name" value="GH11727P"/>
    <property type="match status" value="1"/>
</dbReference>
<dbReference type="OrthoDB" id="5976067at2759"/>
<dbReference type="InterPro" id="IPR019523">
    <property type="entry name" value="Prot_Pase1_reg-su15A/B_C"/>
</dbReference>
<comment type="similarity">
    <text evidence="2">Belongs to the asfivirus DP71L family.</text>
</comment>
<reference evidence="14 15" key="1">
    <citation type="journal article" date="2017" name="Nat. Ecol. Evol.">
        <title>Scallop genome provides insights into evolution of bilaterian karyotype and development.</title>
        <authorList>
            <person name="Wang S."/>
            <person name="Zhang J."/>
            <person name="Jiao W."/>
            <person name="Li J."/>
            <person name="Xun X."/>
            <person name="Sun Y."/>
            <person name="Guo X."/>
            <person name="Huan P."/>
            <person name="Dong B."/>
            <person name="Zhang L."/>
            <person name="Hu X."/>
            <person name="Sun X."/>
            <person name="Wang J."/>
            <person name="Zhao C."/>
            <person name="Wang Y."/>
            <person name="Wang D."/>
            <person name="Huang X."/>
            <person name="Wang R."/>
            <person name="Lv J."/>
            <person name="Li Y."/>
            <person name="Zhang Z."/>
            <person name="Liu B."/>
            <person name="Lu W."/>
            <person name="Hui Y."/>
            <person name="Liang J."/>
            <person name="Zhou Z."/>
            <person name="Hou R."/>
            <person name="Li X."/>
            <person name="Liu Y."/>
            <person name="Li H."/>
            <person name="Ning X."/>
            <person name="Lin Y."/>
            <person name="Zhao L."/>
            <person name="Xing Q."/>
            <person name="Dou J."/>
            <person name="Li Y."/>
            <person name="Mao J."/>
            <person name="Guo H."/>
            <person name="Dou H."/>
            <person name="Li T."/>
            <person name="Mu C."/>
            <person name="Jiang W."/>
            <person name="Fu Q."/>
            <person name="Fu X."/>
            <person name="Miao Y."/>
            <person name="Liu J."/>
            <person name="Yu Q."/>
            <person name="Li R."/>
            <person name="Liao H."/>
            <person name="Li X."/>
            <person name="Kong Y."/>
            <person name="Jiang Z."/>
            <person name="Chourrout D."/>
            <person name="Li R."/>
            <person name="Bao Z."/>
        </authorList>
    </citation>
    <scope>NUCLEOTIDE SEQUENCE [LARGE SCALE GENOMIC DNA]</scope>
    <source>
        <strain evidence="14 15">PY_sf001</strain>
    </source>
</reference>
<comment type="similarity">
    <text evidence="3">Belongs to the PPP1R15 family.</text>
</comment>
<comment type="caution">
    <text evidence="14">The sequence shown here is derived from an EMBL/GenBank/DDBJ whole genome shotgun (WGS) entry which is preliminary data.</text>
</comment>
<feature type="domain" description="Protein phosphatase 1 regulatory subunit 15A/B C-terminal" evidence="13">
    <location>
        <begin position="41"/>
        <end position="105"/>
    </location>
</feature>
<organism evidence="14 15">
    <name type="scientific">Mizuhopecten yessoensis</name>
    <name type="common">Japanese scallop</name>
    <name type="synonym">Patinopecten yessoensis</name>
    <dbReference type="NCBI Taxonomy" id="6573"/>
    <lineage>
        <taxon>Eukaryota</taxon>
        <taxon>Metazoa</taxon>
        <taxon>Spiralia</taxon>
        <taxon>Lophotrochozoa</taxon>
        <taxon>Mollusca</taxon>
        <taxon>Bivalvia</taxon>
        <taxon>Autobranchia</taxon>
        <taxon>Pteriomorphia</taxon>
        <taxon>Pectinida</taxon>
        <taxon>Pectinoidea</taxon>
        <taxon>Pectinidae</taxon>
        <taxon>Mizuhopecten</taxon>
    </lineage>
</organism>
<evidence type="ECO:0000256" key="6">
    <source>
        <dbReference type="ARBA" id="ARBA00022581"/>
    </source>
</evidence>
<keyword evidence="7" id="KW-1090">Inhibition of host innate immune response by virus</keyword>
<comment type="function">
    <text evidence="1">Interacts with the host phosphatase PP1 catalytic subunit (PPP1CB) and recruits it to dephosphorylate EIF2S1/eIF2alpha and therefore restores the host translation that has been shut-down by the host. Also inhibits the EIF2S1/eIF2alpha-ATF4-DDIT3/CHOP pathway.</text>
</comment>
<evidence type="ECO:0000256" key="3">
    <source>
        <dbReference type="ARBA" id="ARBA00010161"/>
    </source>
</evidence>
<dbReference type="AlphaFoldDB" id="A0A210Q4Q8"/>
<comment type="subunit">
    <text evidence="4">Interacts (via C-terminus) with host PPP1CB.</text>
</comment>
<keyword evidence="8" id="KW-1114">Inhibition of host interferon signaling pathway by virus</keyword>
<dbReference type="GO" id="GO:0000164">
    <property type="term" value="C:protein phosphatase type 1 complex"/>
    <property type="evidence" value="ECO:0007669"/>
    <property type="project" value="TreeGrafter"/>
</dbReference>
<gene>
    <name evidence="14" type="ORF">KP79_PYT01830</name>
</gene>
<evidence type="ECO:0000259" key="13">
    <source>
        <dbReference type="Pfam" id="PF10488"/>
    </source>
</evidence>
<protein>
    <recommendedName>
        <fullName evidence="5">Protein DP71L</fullName>
    </recommendedName>
    <alternativeName>
        <fullName evidence="12">MyD116 homolog</fullName>
    </alternativeName>
</protein>